<evidence type="ECO:0008006" key="4">
    <source>
        <dbReference type="Google" id="ProtNLM"/>
    </source>
</evidence>
<gene>
    <name evidence="2" type="ORF">BGZ65_010975</name>
</gene>
<evidence type="ECO:0000313" key="2">
    <source>
        <dbReference type="EMBL" id="KAF9942064.1"/>
    </source>
</evidence>
<feature type="region of interest" description="Disordered" evidence="1">
    <location>
        <begin position="1"/>
        <end position="90"/>
    </location>
</feature>
<dbReference type="Proteomes" id="UP000749646">
    <property type="component" value="Unassembled WGS sequence"/>
</dbReference>
<sequence length="540" mass="59685">MPPKHNSGATTSTKTTTIVRAKKRKIVDRSDEELDSDFDYTHNTELPQQNGPKSKTGRPGRQKQQRPTAPSHSSSNKPPSTMLADGKESWRTELSELKRTKQFAEEDRGFVFTRKKTVDTLQKSSTTSLPSKNSGFSAGGFKDAENPFLSASDPPLTPEGTPSRHWTFDNQVPAITAQTARAPKPTVDHQHTPVRNQESIVTIPMRETPTINRNKDLRNTNSRRSSLNMRGKRASSIGNGFAAVPHPSVDPKSFFRHIVADGPPPVRMKQLMAWCARKCIDSQRSNSQNALKIAKLIEEEALALLIAGKFSVSWYNRPQDREPIRVVPKKPHQQNVENMIKLKECEVQVAKLRKEDAEWTKLISSFNTFHATLLDSGTALPPGDEGIVVAESFADNIDIELLSADERGLWEKHCKQKDSVETGSTPKTPAETSDSTTKAAKDNKKWMKEMMSSLEKEVDKLQDTLYLASRFDKIAKQYTDQVLEQIAIALDERQRPPSLDNPFSLVSSSSSTASTSVGKGTAASKSVPTSAALSPGSIPT</sequence>
<feature type="region of interest" description="Disordered" evidence="1">
    <location>
        <begin position="494"/>
        <end position="540"/>
    </location>
</feature>
<feature type="compositionally biased region" description="Basic residues" evidence="1">
    <location>
        <begin position="55"/>
        <end position="64"/>
    </location>
</feature>
<feature type="compositionally biased region" description="Polar residues" evidence="1">
    <location>
        <begin position="119"/>
        <end position="136"/>
    </location>
</feature>
<dbReference type="GO" id="GO:0007059">
    <property type="term" value="P:chromosome segregation"/>
    <property type="evidence" value="ECO:0007669"/>
    <property type="project" value="InterPro"/>
</dbReference>
<feature type="compositionally biased region" description="Polar residues" evidence="1">
    <location>
        <begin position="65"/>
        <end position="79"/>
    </location>
</feature>
<comment type="caution">
    <text evidence="2">The sequence shown here is derived from an EMBL/GenBank/DDBJ whole genome shotgun (WGS) entry which is preliminary data.</text>
</comment>
<dbReference type="InterPro" id="IPR013218">
    <property type="entry name" value="Dsn1/Mis13"/>
</dbReference>
<reference evidence="2" key="1">
    <citation type="journal article" date="2020" name="Fungal Divers.">
        <title>Resolving the Mortierellaceae phylogeny through synthesis of multi-gene phylogenetics and phylogenomics.</title>
        <authorList>
            <person name="Vandepol N."/>
            <person name="Liber J."/>
            <person name="Desiro A."/>
            <person name="Na H."/>
            <person name="Kennedy M."/>
            <person name="Barry K."/>
            <person name="Grigoriev I.V."/>
            <person name="Miller A.N."/>
            <person name="O'Donnell K."/>
            <person name="Stajich J.E."/>
            <person name="Bonito G."/>
        </authorList>
    </citation>
    <scope>NUCLEOTIDE SEQUENCE</scope>
    <source>
        <strain evidence="2">MES-2147</strain>
    </source>
</reference>
<feature type="region of interest" description="Disordered" evidence="1">
    <location>
        <begin position="119"/>
        <end position="162"/>
    </location>
</feature>
<proteinExistence type="predicted"/>
<dbReference type="PANTHER" id="PTHR14778">
    <property type="entry name" value="KINETOCHORE-ASSOCIATED PROTEIN DSN1 HOMOLOG"/>
    <property type="match status" value="1"/>
</dbReference>
<evidence type="ECO:0000256" key="1">
    <source>
        <dbReference type="SAM" id="MobiDB-lite"/>
    </source>
</evidence>
<evidence type="ECO:0000313" key="3">
    <source>
        <dbReference type="Proteomes" id="UP000749646"/>
    </source>
</evidence>
<feature type="region of interest" description="Disordered" evidence="1">
    <location>
        <begin position="415"/>
        <end position="442"/>
    </location>
</feature>
<protein>
    <recommendedName>
        <fullName evidence="4">Kinetochore protein mis13</fullName>
    </recommendedName>
</protein>
<dbReference type="PANTHER" id="PTHR14778:SF2">
    <property type="entry name" value="KINETOCHORE-ASSOCIATED PROTEIN DSN1 HOMOLOG"/>
    <property type="match status" value="1"/>
</dbReference>
<feature type="compositionally biased region" description="Low complexity" evidence="1">
    <location>
        <begin position="504"/>
        <end position="524"/>
    </location>
</feature>
<dbReference type="AlphaFoldDB" id="A0A9P6INV3"/>
<feature type="compositionally biased region" description="Polar residues" evidence="1">
    <location>
        <begin position="421"/>
        <end position="438"/>
    </location>
</feature>
<feature type="compositionally biased region" description="Polar residues" evidence="1">
    <location>
        <begin position="41"/>
        <end position="53"/>
    </location>
</feature>
<accession>A0A9P6INV3</accession>
<dbReference type="GO" id="GO:0051301">
    <property type="term" value="P:cell division"/>
    <property type="evidence" value="ECO:0007669"/>
    <property type="project" value="InterPro"/>
</dbReference>
<organism evidence="2 3">
    <name type="scientific">Modicella reniformis</name>
    <dbReference type="NCBI Taxonomy" id="1440133"/>
    <lineage>
        <taxon>Eukaryota</taxon>
        <taxon>Fungi</taxon>
        <taxon>Fungi incertae sedis</taxon>
        <taxon>Mucoromycota</taxon>
        <taxon>Mortierellomycotina</taxon>
        <taxon>Mortierellomycetes</taxon>
        <taxon>Mortierellales</taxon>
        <taxon>Mortierellaceae</taxon>
        <taxon>Modicella</taxon>
    </lineage>
</organism>
<dbReference type="Pfam" id="PF08202">
    <property type="entry name" value="MIS13"/>
    <property type="match status" value="1"/>
</dbReference>
<dbReference type="OrthoDB" id="3364649at2759"/>
<dbReference type="EMBL" id="JAAAHW010009377">
    <property type="protein sequence ID" value="KAF9942064.1"/>
    <property type="molecule type" value="Genomic_DNA"/>
</dbReference>
<name>A0A9P6INV3_9FUNG</name>
<feature type="compositionally biased region" description="Polar residues" evidence="1">
    <location>
        <begin position="526"/>
        <end position="540"/>
    </location>
</feature>
<keyword evidence="3" id="KW-1185">Reference proteome</keyword>
<dbReference type="GO" id="GO:0000444">
    <property type="term" value="C:MIS12/MIND type complex"/>
    <property type="evidence" value="ECO:0007669"/>
    <property type="project" value="InterPro"/>
</dbReference>